<reference evidence="4 5" key="1">
    <citation type="submission" date="2023-07" db="EMBL/GenBank/DDBJ databases">
        <title>Sorghum-associated microbial communities from plants grown in Nebraska, USA.</title>
        <authorList>
            <person name="Schachtman D."/>
        </authorList>
    </citation>
    <scope>NUCLEOTIDE SEQUENCE [LARGE SCALE GENOMIC DNA]</scope>
    <source>
        <strain evidence="4 5">CC351</strain>
    </source>
</reference>
<sequence>MDKYTSLKDSIRFMEKNATDNTVKKIVKQSDKEHQKNSKKQWIITGVLAVVISIITLIFWRRKNKNLHKKYEEMISKINSRKENSSIKSLEIIRNNETKGSIRIPEDTVKSLLEKLEKFEASEKYLRKDASLTWLANNLNTNTKYLSEIIKIEKGKNFSNYINGLRINFIVDKLYNDPKYREYKINHLVEENGFVTHKVFLAAFKNEYGVTPSYFIEKLKVSEQLNKAHIST</sequence>
<name>A0ABT9SMS2_9FLAO</name>
<proteinExistence type="predicted"/>
<feature type="transmembrane region" description="Helical" evidence="2">
    <location>
        <begin position="42"/>
        <end position="60"/>
    </location>
</feature>
<keyword evidence="2" id="KW-0472">Membrane</keyword>
<feature type="domain" description="HTH araC/xylS-type" evidence="3">
    <location>
        <begin position="110"/>
        <end position="218"/>
    </location>
</feature>
<dbReference type="EMBL" id="JAUSRL010000004">
    <property type="protein sequence ID" value="MDP9960738.1"/>
    <property type="molecule type" value="Genomic_DNA"/>
</dbReference>
<dbReference type="PANTHER" id="PTHR43280:SF2">
    <property type="entry name" value="HTH-TYPE TRANSCRIPTIONAL REGULATOR EXSA"/>
    <property type="match status" value="1"/>
</dbReference>
<evidence type="ECO:0000313" key="4">
    <source>
        <dbReference type="EMBL" id="MDP9960738.1"/>
    </source>
</evidence>
<evidence type="ECO:0000256" key="1">
    <source>
        <dbReference type="ARBA" id="ARBA00023125"/>
    </source>
</evidence>
<dbReference type="Proteomes" id="UP001235513">
    <property type="component" value="Unassembled WGS sequence"/>
</dbReference>
<evidence type="ECO:0000259" key="3">
    <source>
        <dbReference type="PROSITE" id="PS01124"/>
    </source>
</evidence>
<organism evidence="4 5">
    <name type="scientific">Chryseobacterium lathyri</name>
    <dbReference type="NCBI Taxonomy" id="395933"/>
    <lineage>
        <taxon>Bacteria</taxon>
        <taxon>Pseudomonadati</taxon>
        <taxon>Bacteroidota</taxon>
        <taxon>Flavobacteriia</taxon>
        <taxon>Flavobacteriales</taxon>
        <taxon>Weeksellaceae</taxon>
        <taxon>Chryseobacterium group</taxon>
        <taxon>Chryseobacterium</taxon>
    </lineage>
</organism>
<protein>
    <submittedName>
        <fullName evidence="4">YesN/AraC family two-component response regulator</fullName>
    </submittedName>
</protein>
<keyword evidence="2" id="KW-0812">Transmembrane</keyword>
<accession>A0ABT9SMS2</accession>
<keyword evidence="1" id="KW-0238">DNA-binding</keyword>
<gene>
    <name evidence="4" type="ORF">J2T04_002626</name>
</gene>
<dbReference type="InterPro" id="IPR018060">
    <property type="entry name" value="HTH_AraC"/>
</dbReference>
<dbReference type="SMART" id="SM00342">
    <property type="entry name" value="HTH_ARAC"/>
    <property type="match status" value="1"/>
</dbReference>
<keyword evidence="5" id="KW-1185">Reference proteome</keyword>
<keyword evidence="2" id="KW-1133">Transmembrane helix</keyword>
<comment type="caution">
    <text evidence="4">The sequence shown here is derived from an EMBL/GenBank/DDBJ whole genome shotgun (WGS) entry which is preliminary data.</text>
</comment>
<dbReference type="RefSeq" id="WP_306844247.1">
    <property type="nucleotide sequence ID" value="NZ_JAUSRL010000004.1"/>
</dbReference>
<dbReference type="PANTHER" id="PTHR43280">
    <property type="entry name" value="ARAC-FAMILY TRANSCRIPTIONAL REGULATOR"/>
    <property type="match status" value="1"/>
</dbReference>
<evidence type="ECO:0000313" key="5">
    <source>
        <dbReference type="Proteomes" id="UP001235513"/>
    </source>
</evidence>
<dbReference type="PROSITE" id="PS01124">
    <property type="entry name" value="HTH_ARAC_FAMILY_2"/>
    <property type="match status" value="1"/>
</dbReference>
<dbReference type="Gene3D" id="1.10.10.60">
    <property type="entry name" value="Homeodomain-like"/>
    <property type="match status" value="2"/>
</dbReference>
<evidence type="ECO:0000256" key="2">
    <source>
        <dbReference type="SAM" id="Phobius"/>
    </source>
</evidence>